<gene>
    <name evidence="1" type="ORF">GAK30_02975</name>
</gene>
<proteinExistence type="predicted"/>
<sequence length="71" mass="8013">MYGISDAAHSRLAMQAQAAYDAAADREIWLERVIGDELRDIEAHPGMPILNRIAEDLEGREALIELMERFS</sequence>
<comment type="caution">
    <text evidence="1">The sequence shown here is derived from an EMBL/GenBank/DDBJ whole genome shotgun (WGS) entry which is preliminary data.</text>
</comment>
<organism evidence="1 2">
    <name type="scientific">Paracidovorax wautersii</name>
    <dbReference type="NCBI Taxonomy" id="1177982"/>
    <lineage>
        <taxon>Bacteria</taxon>
        <taxon>Pseudomonadati</taxon>
        <taxon>Pseudomonadota</taxon>
        <taxon>Betaproteobacteria</taxon>
        <taxon>Burkholderiales</taxon>
        <taxon>Comamonadaceae</taxon>
        <taxon>Paracidovorax</taxon>
    </lineage>
</organism>
<accession>A0A7V8JPH1</accession>
<protein>
    <submittedName>
        <fullName evidence="1">Uncharacterized protein</fullName>
    </submittedName>
</protein>
<dbReference type="Proteomes" id="UP000461670">
    <property type="component" value="Unassembled WGS sequence"/>
</dbReference>
<reference evidence="2" key="1">
    <citation type="journal article" date="2020" name="MBio">
        <title>Horizontal gene transfer to a defensive symbiont with a reduced genome amongst a multipartite beetle microbiome.</title>
        <authorList>
            <person name="Waterworth S.C."/>
            <person name="Florez L.V."/>
            <person name="Rees E.R."/>
            <person name="Hertweck C."/>
            <person name="Kaltenpoth M."/>
            <person name="Kwan J.C."/>
        </authorList>
    </citation>
    <scope>NUCLEOTIDE SEQUENCE [LARGE SCALE GENOMIC DNA]</scope>
</reference>
<dbReference type="EMBL" id="WNDQ01000050">
    <property type="protein sequence ID" value="KAF1019659.1"/>
    <property type="molecule type" value="Genomic_DNA"/>
</dbReference>
<name>A0A7V8JPH1_9BURK</name>
<dbReference type="AlphaFoldDB" id="A0A7V8JPH1"/>
<evidence type="ECO:0000313" key="1">
    <source>
        <dbReference type="EMBL" id="KAF1019659.1"/>
    </source>
</evidence>
<evidence type="ECO:0000313" key="2">
    <source>
        <dbReference type="Proteomes" id="UP000461670"/>
    </source>
</evidence>